<feature type="region of interest" description="Disordered" evidence="1">
    <location>
        <begin position="1"/>
        <end position="24"/>
    </location>
</feature>
<dbReference type="EMBL" id="BFBR01000008">
    <property type="protein sequence ID" value="GBF58882.1"/>
    <property type="molecule type" value="Genomic_DNA"/>
</dbReference>
<dbReference type="OrthoDB" id="8453666at2"/>
<comment type="caution">
    <text evidence="2">The sequence shown here is derived from an EMBL/GenBank/DDBJ whole genome shotgun (WGS) entry which is preliminary data.</text>
</comment>
<evidence type="ECO:0000256" key="1">
    <source>
        <dbReference type="SAM" id="MobiDB-lite"/>
    </source>
</evidence>
<dbReference type="RefSeq" id="WP_108985736.1">
    <property type="nucleotide sequence ID" value="NZ_BFBR01000008.1"/>
</dbReference>
<protein>
    <recommendedName>
        <fullName evidence="4">ATP-grasp domain-containing protein</fullName>
    </recommendedName>
</protein>
<organism evidence="2 3">
    <name type="scientific">Candidatus Phycosocius bacilliformis</name>
    <dbReference type="NCBI Taxonomy" id="1445552"/>
    <lineage>
        <taxon>Bacteria</taxon>
        <taxon>Pseudomonadati</taxon>
        <taxon>Pseudomonadota</taxon>
        <taxon>Alphaproteobacteria</taxon>
        <taxon>Caulobacterales</taxon>
        <taxon>Caulobacterales incertae sedis</taxon>
        <taxon>Candidatus Phycosocius</taxon>
    </lineage>
</organism>
<evidence type="ECO:0000313" key="3">
    <source>
        <dbReference type="Proteomes" id="UP000245086"/>
    </source>
</evidence>
<proteinExistence type="predicted"/>
<dbReference type="AlphaFoldDB" id="A0A2P2ECT8"/>
<dbReference type="Proteomes" id="UP000245086">
    <property type="component" value="Unassembled WGS sequence"/>
</dbReference>
<sequence length="335" mass="37028">MTDAESPEAHAHPLKDQSSPAKGQTRVTSILSDFDWSWRGVTVRKTGARVPFDAAHLSEVFHWCVYFLAVIFSPRLRGGPVVGFAPDPARPWYLIWPSLFLAGGRPARAGETPDIWMHFEDQTRSRPVRLPEDDKPRWNFAAHDLSKSTVAAAFEAAFGYSLSLNPLTDSGEAVEKGEANGIHDGRIVTLPCPPQADKVYQRLIDNRGDDGLMEDLRTPTIGGVPVVVFIKRRPEAVRFSNDNSDCWLRPVEDVFSSDEIDAIGRFCSILKLDWGGLDILRDRASGLIYIVDANRTDMGPPIALPLPDKLKATYALASALNKTLNKTRPQAVGEI</sequence>
<reference evidence="2" key="1">
    <citation type="journal article" date="2018" name="Genome Announc.">
        <title>Draft Genome Sequence of "Candidatus Phycosocius bacilliformis," an Alphaproteobacterial Ectosymbiont of the Hydrocarbon-Producing Green Alga Botryococcus braunii.</title>
        <authorList>
            <person name="Tanabe Y."/>
            <person name="Yamaguchi H."/>
            <person name="Watanabe M.M."/>
        </authorList>
    </citation>
    <scope>NUCLEOTIDE SEQUENCE [LARGE SCALE GENOMIC DNA]</scope>
    <source>
        <strain evidence="2">BOTRYCO-2</strain>
    </source>
</reference>
<evidence type="ECO:0008006" key="4">
    <source>
        <dbReference type="Google" id="ProtNLM"/>
    </source>
</evidence>
<keyword evidence="3" id="KW-1185">Reference proteome</keyword>
<evidence type="ECO:0000313" key="2">
    <source>
        <dbReference type="EMBL" id="GBF58882.1"/>
    </source>
</evidence>
<accession>A0A2P2ECT8</accession>
<name>A0A2P2ECT8_9PROT</name>
<gene>
    <name evidence="2" type="ORF">PbB2_02571</name>
</gene>